<evidence type="ECO:0000313" key="2">
    <source>
        <dbReference type="EMBL" id="KAF6441268.1"/>
    </source>
</evidence>
<proteinExistence type="predicted"/>
<dbReference type="Proteomes" id="UP000593571">
    <property type="component" value="Unassembled WGS sequence"/>
</dbReference>
<evidence type="ECO:0000256" key="1">
    <source>
        <dbReference type="SAM" id="MobiDB-lite"/>
    </source>
</evidence>
<gene>
    <name evidence="2" type="ORF">HJG63_012408</name>
</gene>
<dbReference type="AlphaFoldDB" id="A0A7J8F0I5"/>
<protein>
    <submittedName>
        <fullName evidence="2">Uncharacterized protein</fullName>
    </submittedName>
</protein>
<sequence>MCGPSAWPLSGDSRCLSWERIGRHGHRIVACDRQLLGEGPGRQGLPSSTEAMLNSRALWRGMSVTDRRGRGPRQGQRRKRKRGGTGERALQPPCSLGRGASGASCRRSQRGPESLEGGSRGGDL</sequence>
<reference evidence="2 3" key="1">
    <citation type="journal article" date="2020" name="Nature">
        <title>Six reference-quality genomes reveal evolution of bat adaptations.</title>
        <authorList>
            <person name="Jebb D."/>
            <person name="Huang Z."/>
            <person name="Pippel M."/>
            <person name="Hughes G.M."/>
            <person name="Lavrichenko K."/>
            <person name="Devanna P."/>
            <person name="Winkler S."/>
            <person name="Jermiin L.S."/>
            <person name="Skirmuntt E.C."/>
            <person name="Katzourakis A."/>
            <person name="Burkitt-Gray L."/>
            <person name="Ray D.A."/>
            <person name="Sullivan K.A.M."/>
            <person name="Roscito J.G."/>
            <person name="Kirilenko B.M."/>
            <person name="Davalos L.M."/>
            <person name="Corthals A.P."/>
            <person name="Power M.L."/>
            <person name="Jones G."/>
            <person name="Ransome R.D."/>
            <person name="Dechmann D.K.N."/>
            <person name="Locatelli A.G."/>
            <person name="Puechmaille S.J."/>
            <person name="Fedrigo O."/>
            <person name="Jarvis E.D."/>
            <person name="Hiller M."/>
            <person name="Vernes S.C."/>
            <person name="Myers E.W."/>
            <person name="Teeling E.C."/>
        </authorList>
    </citation>
    <scope>NUCLEOTIDE SEQUENCE [LARGE SCALE GENOMIC DNA]</scope>
    <source>
        <strain evidence="2">MRouAeg1</strain>
        <tissue evidence="2">Muscle</tissue>
    </source>
</reference>
<name>A0A7J8F0I5_ROUAE</name>
<feature type="region of interest" description="Disordered" evidence="1">
    <location>
        <begin position="56"/>
        <end position="124"/>
    </location>
</feature>
<evidence type="ECO:0000313" key="3">
    <source>
        <dbReference type="Proteomes" id="UP000593571"/>
    </source>
</evidence>
<accession>A0A7J8F0I5</accession>
<comment type="caution">
    <text evidence="2">The sequence shown here is derived from an EMBL/GenBank/DDBJ whole genome shotgun (WGS) entry which is preliminary data.</text>
</comment>
<dbReference type="EMBL" id="JACASE010000008">
    <property type="protein sequence ID" value="KAF6441268.1"/>
    <property type="molecule type" value="Genomic_DNA"/>
</dbReference>
<keyword evidence="3" id="KW-1185">Reference proteome</keyword>
<organism evidence="2 3">
    <name type="scientific">Rousettus aegyptiacus</name>
    <name type="common">Egyptian fruit bat</name>
    <name type="synonym">Pteropus aegyptiacus</name>
    <dbReference type="NCBI Taxonomy" id="9407"/>
    <lineage>
        <taxon>Eukaryota</taxon>
        <taxon>Metazoa</taxon>
        <taxon>Chordata</taxon>
        <taxon>Craniata</taxon>
        <taxon>Vertebrata</taxon>
        <taxon>Euteleostomi</taxon>
        <taxon>Mammalia</taxon>
        <taxon>Eutheria</taxon>
        <taxon>Laurasiatheria</taxon>
        <taxon>Chiroptera</taxon>
        <taxon>Yinpterochiroptera</taxon>
        <taxon>Pteropodoidea</taxon>
        <taxon>Pteropodidae</taxon>
        <taxon>Rousettinae</taxon>
        <taxon>Rousettus</taxon>
    </lineage>
</organism>